<keyword evidence="2" id="KW-1185">Reference proteome</keyword>
<evidence type="ECO:0000313" key="1">
    <source>
        <dbReference type="EMBL" id="KGP63061.1"/>
    </source>
</evidence>
<dbReference type="RefSeq" id="WP_035889960.1">
    <property type="nucleotide sequence ID" value="NZ_JNCF01000027.1"/>
</dbReference>
<name>A0A0A2STK9_9GAMM</name>
<dbReference type="AlphaFoldDB" id="A0A0A2STK9"/>
<sequence>MGNYYYYYRRLLNSIYKISDEAKQDDITEFNEEYKKLLQQNKGDEFLRFIKKNIDAQRASGVQLFGTMVINGQQVETFPLAITYIVMDKLNEMNGFKAKVVRKPGLFNPSDMDVFSSLLTQIYKINDTRNYDDVNNFKKGYDMLVISGKEEQFLNYLKDSLDGEKAEGVLHFGGTYMKEGKPIEKFPLKVTFIIMDKLNEIIAANDEAKARHARY</sequence>
<dbReference type="EMBL" id="JNCF01000027">
    <property type="protein sequence ID" value="KGP63061.1"/>
    <property type="molecule type" value="Genomic_DNA"/>
</dbReference>
<gene>
    <name evidence="1" type="ORF">EP47_09010</name>
</gene>
<organism evidence="1 2">
    <name type="scientific">Legionella norrlandica</name>
    <dbReference type="NCBI Taxonomy" id="1498499"/>
    <lineage>
        <taxon>Bacteria</taxon>
        <taxon>Pseudomonadati</taxon>
        <taxon>Pseudomonadota</taxon>
        <taxon>Gammaproteobacteria</taxon>
        <taxon>Legionellales</taxon>
        <taxon>Legionellaceae</taxon>
        <taxon>Legionella</taxon>
    </lineage>
</organism>
<dbReference type="Proteomes" id="UP000054422">
    <property type="component" value="Unassembled WGS sequence"/>
</dbReference>
<proteinExistence type="predicted"/>
<accession>A0A0A2STK9</accession>
<protein>
    <submittedName>
        <fullName evidence="1">Uncharacterized protein</fullName>
    </submittedName>
</protein>
<dbReference type="OrthoDB" id="9956390at2"/>
<reference evidence="1 2" key="1">
    <citation type="submission" date="2014-05" db="EMBL/GenBank/DDBJ databases">
        <authorList>
            <person name="Rizzardi K."/>
            <person name="Winiecka-Krusnell J."/>
            <person name="Ramliden M."/>
            <person name="Alm E."/>
            <person name="Andersson S."/>
            <person name="Byfors S."/>
        </authorList>
    </citation>
    <scope>NUCLEOTIDE SEQUENCE [LARGE SCALE GENOMIC DNA]</scope>
    <source>
        <strain evidence="1 2">LEGN</strain>
    </source>
</reference>
<comment type="caution">
    <text evidence="1">The sequence shown here is derived from an EMBL/GenBank/DDBJ whole genome shotgun (WGS) entry which is preliminary data.</text>
</comment>
<evidence type="ECO:0000313" key="2">
    <source>
        <dbReference type="Proteomes" id="UP000054422"/>
    </source>
</evidence>